<dbReference type="SUPFAM" id="SSF56204">
    <property type="entry name" value="Hect, E3 ligase catalytic domain"/>
    <property type="match status" value="1"/>
</dbReference>
<dbReference type="GO" id="GO:0043066">
    <property type="term" value="P:negative regulation of apoptotic process"/>
    <property type="evidence" value="ECO:0007669"/>
    <property type="project" value="TreeGrafter"/>
</dbReference>
<dbReference type="InterPro" id="IPR013783">
    <property type="entry name" value="Ig-like_fold"/>
</dbReference>
<dbReference type="SUPFAM" id="SSF81296">
    <property type="entry name" value="E set domains"/>
    <property type="match status" value="1"/>
</dbReference>
<dbReference type="PROSITE" id="PS50237">
    <property type="entry name" value="HECT"/>
    <property type="match status" value="1"/>
</dbReference>
<dbReference type="EnsemblMetazoa" id="XM_038014391.1">
    <property type="protein sequence ID" value="XP_037870319.1"/>
    <property type="gene ID" value="LOC101742572"/>
</dbReference>
<evidence type="ECO:0000256" key="3">
    <source>
        <dbReference type="ARBA" id="ARBA00012485"/>
    </source>
</evidence>
<dbReference type="GO" id="GO:0000209">
    <property type="term" value="P:protein polyubiquitination"/>
    <property type="evidence" value="ECO:0007669"/>
    <property type="project" value="TreeGrafter"/>
</dbReference>
<accession>A0A8R2R1C3</accession>
<dbReference type="InterPro" id="IPR050409">
    <property type="entry name" value="E3_ubiq-protein_ligase"/>
</dbReference>
<dbReference type="CDD" id="cd00078">
    <property type="entry name" value="HECTc"/>
    <property type="match status" value="1"/>
</dbReference>
<dbReference type="InterPro" id="IPR017868">
    <property type="entry name" value="Filamin/ABP280_repeat-like"/>
</dbReference>
<reference evidence="9" key="2">
    <citation type="submission" date="2022-06" db="UniProtKB">
        <authorList>
            <consortium name="EnsemblMetazoa"/>
        </authorList>
    </citation>
    <scope>IDENTIFICATION</scope>
    <source>
        <strain evidence="9">p50T (Dazao)</strain>
    </source>
</reference>
<dbReference type="Gene3D" id="3.30.2160.10">
    <property type="entry name" value="Hect, E3 ligase catalytic domain"/>
    <property type="match status" value="1"/>
</dbReference>
<keyword evidence="5 6" id="KW-0833">Ubl conjugation pathway</keyword>
<evidence type="ECO:0000259" key="8">
    <source>
        <dbReference type="PROSITE" id="PS50237"/>
    </source>
</evidence>
<dbReference type="Gene3D" id="3.30.2410.10">
    <property type="entry name" value="Hect, E3 ligase catalytic domain"/>
    <property type="match status" value="1"/>
</dbReference>
<feature type="transmembrane region" description="Helical" evidence="7">
    <location>
        <begin position="12"/>
        <end position="35"/>
    </location>
</feature>
<dbReference type="PANTHER" id="PTHR11254:SF340">
    <property type="entry name" value="APOPTOSIS-RESISTANT E3 UBIQUITIN PROTEIN LIGASE 1"/>
    <property type="match status" value="1"/>
</dbReference>
<evidence type="ECO:0000256" key="6">
    <source>
        <dbReference type="PROSITE-ProRule" id="PRU00104"/>
    </source>
</evidence>
<reference evidence="10" key="1">
    <citation type="journal article" date="2008" name="Insect Biochem. Mol. Biol.">
        <title>The genome of a lepidopteran model insect, the silkworm Bombyx mori.</title>
        <authorList>
            <consortium name="International Silkworm Genome Consortium"/>
        </authorList>
    </citation>
    <scope>NUCLEOTIDE SEQUENCE [LARGE SCALE GENOMIC DNA]</scope>
    <source>
        <strain evidence="10">p50T</strain>
    </source>
</reference>
<dbReference type="AlphaFoldDB" id="A0A8R2R1C3"/>
<dbReference type="GO" id="GO:0061630">
    <property type="term" value="F:ubiquitin protein ligase activity"/>
    <property type="evidence" value="ECO:0007669"/>
    <property type="project" value="UniProtKB-EC"/>
</dbReference>
<dbReference type="InterPro" id="IPR000569">
    <property type="entry name" value="HECT_dom"/>
</dbReference>
<comment type="pathway">
    <text evidence="2">Protein modification; protein ubiquitination.</text>
</comment>
<dbReference type="Pfam" id="PF00630">
    <property type="entry name" value="Filamin"/>
    <property type="match status" value="1"/>
</dbReference>
<keyword evidence="7" id="KW-1133">Transmembrane helix</keyword>
<proteinExistence type="predicted"/>
<dbReference type="Gene3D" id="3.90.1750.10">
    <property type="entry name" value="Hect, E3 ligase catalytic domains"/>
    <property type="match status" value="1"/>
</dbReference>
<dbReference type="GO" id="GO:0009966">
    <property type="term" value="P:regulation of signal transduction"/>
    <property type="evidence" value="ECO:0007669"/>
    <property type="project" value="UniProtKB-ARBA"/>
</dbReference>
<protein>
    <recommendedName>
        <fullName evidence="3">HECT-type E3 ubiquitin transferase</fullName>
        <ecNumber evidence="3">2.3.2.26</ecNumber>
    </recommendedName>
</protein>
<dbReference type="EC" id="2.3.2.26" evidence="3"/>
<comment type="catalytic activity">
    <reaction evidence="1">
        <text>S-ubiquitinyl-[E2 ubiquitin-conjugating enzyme]-L-cysteine + [acceptor protein]-L-lysine = [E2 ubiquitin-conjugating enzyme]-L-cysteine + N(6)-ubiquitinyl-[acceptor protein]-L-lysine.</text>
        <dbReference type="EC" id="2.3.2.26"/>
    </reaction>
</comment>
<dbReference type="InterPro" id="IPR014756">
    <property type="entry name" value="Ig_E-set"/>
</dbReference>
<dbReference type="Pfam" id="PF25916">
    <property type="entry name" value="AREL1_PH-like"/>
    <property type="match status" value="1"/>
</dbReference>
<organism evidence="9 10">
    <name type="scientific">Bombyx mori</name>
    <name type="common">Silk moth</name>
    <dbReference type="NCBI Taxonomy" id="7091"/>
    <lineage>
        <taxon>Eukaryota</taxon>
        <taxon>Metazoa</taxon>
        <taxon>Ecdysozoa</taxon>
        <taxon>Arthropoda</taxon>
        <taxon>Hexapoda</taxon>
        <taxon>Insecta</taxon>
        <taxon>Pterygota</taxon>
        <taxon>Neoptera</taxon>
        <taxon>Endopterygota</taxon>
        <taxon>Lepidoptera</taxon>
        <taxon>Glossata</taxon>
        <taxon>Ditrysia</taxon>
        <taxon>Bombycoidea</taxon>
        <taxon>Bombycidae</taxon>
        <taxon>Bombycinae</taxon>
        <taxon>Bombyx</taxon>
    </lineage>
</organism>
<dbReference type="GO" id="GO:0006511">
    <property type="term" value="P:ubiquitin-dependent protein catabolic process"/>
    <property type="evidence" value="ECO:0007669"/>
    <property type="project" value="TreeGrafter"/>
</dbReference>
<dbReference type="Pfam" id="PF00632">
    <property type="entry name" value="HECT"/>
    <property type="match status" value="1"/>
</dbReference>
<keyword evidence="7" id="KW-0472">Membrane</keyword>
<dbReference type="InterPro" id="IPR058738">
    <property type="entry name" value="PH-like_AREL1"/>
</dbReference>
<dbReference type="GeneID" id="101742572"/>
<keyword evidence="7" id="KW-0812">Transmembrane</keyword>
<dbReference type="Proteomes" id="UP000005204">
    <property type="component" value="Unassembled WGS sequence"/>
</dbReference>
<evidence type="ECO:0000256" key="5">
    <source>
        <dbReference type="ARBA" id="ARBA00022786"/>
    </source>
</evidence>
<feature type="domain" description="HECT" evidence="8">
    <location>
        <begin position="618"/>
        <end position="955"/>
    </location>
</feature>
<dbReference type="InterPro" id="IPR035983">
    <property type="entry name" value="Hect_E3_ubiquitin_ligase"/>
</dbReference>
<dbReference type="FunFam" id="3.30.2160.10:FF:000008">
    <property type="entry name" value="Apoptosis-resistant E3 ubiquitin protein ligase 1"/>
    <property type="match status" value="1"/>
</dbReference>
<dbReference type="SMART" id="SM00119">
    <property type="entry name" value="HECTc"/>
    <property type="match status" value="1"/>
</dbReference>
<evidence type="ECO:0000313" key="9">
    <source>
        <dbReference type="EnsemblMetazoa" id="XP_037870319.1"/>
    </source>
</evidence>
<evidence type="ECO:0000256" key="7">
    <source>
        <dbReference type="SAM" id="Phobius"/>
    </source>
</evidence>
<feature type="active site" description="Glycyl thioester intermediate" evidence="6">
    <location>
        <position position="922"/>
    </location>
</feature>
<dbReference type="KEGG" id="bmor:101742572"/>
<evidence type="ECO:0000256" key="4">
    <source>
        <dbReference type="ARBA" id="ARBA00022679"/>
    </source>
</evidence>
<keyword evidence="10" id="KW-1185">Reference proteome</keyword>
<dbReference type="RefSeq" id="XP_037870319.1">
    <property type="nucleotide sequence ID" value="XM_038014391.2"/>
</dbReference>
<evidence type="ECO:0000313" key="10">
    <source>
        <dbReference type="Proteomes" id="UP000005204"/>
    </source>
</evidence>
<name>A0A8R2R1C3_BOMMO</name>
<keyword evidence="4" id="KW-0808">Transferase</keyword>
<sequence length="955" mass="107085">MISRNLFSCSNFFITMLVVFSITILASFVLCQIIVDESVLVDDWLDQNELGEYKQLFREHGISTLSGCGTPDQLDRLPELPAAEEKRLRRAAQVLQQRLVLRQWLSTHKLQHVYTKLLSLDVTSLEDVYWLEDTTARHVLDPKDFGSWSAARHSLPTGKEALQTLKMELWSTVVKNSKHQDAWTWGGMLIVSVSVCGLVTLAAMTQPSLAPEAKHSLLQYVTGKYLHPPSCRVEWGWEEPQVVGETMCFTVLCYQRNGQPYPICDTDELAVSISHGTRKVQAVIELGCGDPAQANVARVQFTVRTAGVYLISVTIGGAGVCDSPYRKWFVAGRVEARRSRVRRPLAALVWTARSPRALHIHPRDRYDNPAPAPPQPHAGFSIKINTLTGELDEKLSSSAVFQYDSVNQRVTMTLCFPNAGVYKAAIYYEDVLLHNGQFDCIVLTPSDAATVQRNLSSRRHNITFEARLLSPGRPRRVLCCLNPKQLIVKDYMFKFIPKRITSFRLCPSTKLIMEPAGGAAGGAAEGGGEVCVEDGVQEAVRLQCAQRDLLAACFTHLLLDNCGGEDSFKNKQEFFYSEMRKAHSKHPHDKLSLRVTRADLIRSSLKATKHFTVADWCKNFDVSFQGEQGVDWGGVRREWFTQVCAQLFDARRALFVPFSDAPAALVHPNPARPPHLKLKHFEFAGKMVGKCLYESALGGSYRQLVRARLTRSFRAQLIGLRVHYKYFEQDDPELYLSKIKYILETDLDAAEPELELYFVEEEYDGAGQLVNTCELVPDGARTRVRNSTKLQYLDLVAQRRLAARTRAETDAFLRGLTLLVPDNLLAIFDENELELLVCGTGEACAADWRAHALVCGAGRDWERLVGWFWAALSNFSTEERARLLQFTTGCSQLPPGGFQELNPRFQLSPAPTSGALPTAHTCFNQLCLPHYDSYEQLVRALLWAINEGGEGFGMI</sequence>
<dbReference type="Gene3D" id="2.60.40.10">
    <property type="entry name" value="Immunoglobulins"/>
    <property type="match status" value="1"/>
</dbReference>
<dbReference type="PANTHER" id="PTHR11254">
    <property type="entry name" value="HECT DOMAIN UBIQUITIN-PROTEIN LIGASE"/>
    <property type="match status" value="1"/>
</dbReference>
<evidence type="ECO:0000256" key="1">
    <source>
        <dbReference type="ARBA" id="ARBA00000885"/>
    </source>
</evidence>
<dbReference type="GO" id="GO:0005829">
    <property type="term" value="C:cytosol"/>
    <property type="evidence" value="ECO:0007669"/>
    <property type="project" value="TreeGrafter"/>
</dbReference>
<evidence type="ECO:0000256" key="2">
    <source>
        <dbReference type="ARBA" id="ARBA00004906"/>
    </source>
</evidence>